<dbReference type="InParanoid" id="A0A671YWD2"/>
<feature type="chain" id="PRO_5046298134" description="Secreted protein" evidence="1">
    <location>
        <begin position="24"/>
        <end position="63"/>
    </location>
</feature>
<organism evidence="2 3">
    <name type="scientific">Sparus aurata</name>
    <name type="common">Gilthead sea bream</name>
    <dbReference type="NCBI Taxonomy" id="8175"/>
    <lineage>
        <taxon>Eukaryota</taxon>
        <taxon>Metazoa</taxon>
        <taxon>Chordata</taxon>
        <taxon>Craniata</taxon>
        <taxon>Vertebrata</taxon>
        <taxon>Euteleostomi</taxon>
        <taxon>Actinopterygii</taxon>
        <taxon>Neopterygii</taxon>
        <taxon>Teleostei</taxon>
        <taxon>Neoteleostei</taxon>
        <taxon>Acanthomorphata</taxon>
        <taxon>Eupercaria</taxon>
        <taxon>Spariformes</taxon>
        <taxon>Sparidae</taxon>
        <taxon>Sparus</taxon>
    </lineage>
</organism>
<dbReference type="AlphaFoldDB" id="A0A671YWD2"/>
<accession>A0A671YWD2</accession>
<evidence type="ECO:0000313" key="3">
    <source>
        <dbReference type="Proteomes" id="UP000472265"/>
    </source>
</evidence>
<evidence type="ECO:0000313" key="2">
    <source>
        <dbReference type="Ensembl" id="ENSSAUP00010067727.1"/>
    </source>
</evidence>
<reference evidence="2" key="2">
    <citation type="submission" date="2025-08" db="UniProtKB">
        <authorList>
            <consortium name="Ensembl"/>
        </authorList>
    </citation>
    <scope>IDENTIFICATION</scope>
</reference>
<dbReference type="Proteomes" id="UP000472265">
    <property type="component" value="Chromosome 24"/>
</dbReference>
<evidence type="ECO:0008006" key="4">
    <source>
        <dbReference type="Google" id="ProtNLM"/>
    </source>
</evidence>
<protein>
    <recommendedName>
        <fullName evidence="4">Secreted protein</fullName>
    </recommendedName>
</protein>
<reference evidence="2" key="1">
    <citation type="submission" date="2021-04" db="EMBL/GenBank/DDBJ databases">
        <authorList>
            <consortium name="Wellcome Sanger Institute Data Sharing"/>
        </authorList>
    </citation>
    <scope>NUCLEOTIDE SEQUENCE [LARGE SCALE GENOMIC DNA]</scope>
</reference>
<dbReference type="Ensembl" id="ENSSAUT00010070891.1">
    <property type="protein sequence ID" value="ENSSAUP00010067727.1"/>
    <property type="gene ID" value="ENSSAUG00010026906.1"/>
</dbReference>
<reference evidence="2" key="3">
    <citation type="submission" date="2025-09" db="UniProtKB">
        <authorList>
            <consortium name="Ensembl"/>
        </authorList>
    </citation>
    <scope>IDENTIFICATION</scope>
</reference>
<proteinExistence type="predicted"/>
<name>A0A671YWD2_SPAAU</name>
<evidence type="ECO:0000256" key="1">
    <source>
        <dbReference type="SAM" id="SignalP"/>
    </source>
</evidence>
<sequence length="63" mass="6542">MTVHLLTVYLVTVHLLTLHLSACSSPLEPPLSHDPALPVKHCGTSCSGFGSLPVCSATHPAVP</sequence>
<feature type="signal peptide" evidence="1">
    <location>
        <begin position="1"/>
        <end position="23"/>
    </location>
</feature>
<keyword evidence="1" id="KW-0732">Signal</keyword>
<keyword evidence="3" id="KW-1185">Reference proteome</keyword>